<evidence type="ECO:0000256" key="3">
    <source>
        <dbReference type="ARBA" id="ARBA00022692"/>
    </source>
</evidence>
<feature type="transmembrane region" description="Helical" evidence="6">
    <location>
        <begin position="351"/>
        <end position="374"/>
    </location>
</feature>
<dbReference type="PANTHER" id="PTHR43791:SF54">
    <property type="entry name" value="MAJOR FACILITATOR SUPERFAMILY (MFS) PROFILE DOMAIN-CONTAINING PROTEIN-RELATED"/>
    <property type="match status" value="1"/>
</dbReference>
<evidence type="ECO:0000256" key="2">
    <source>
        <dbReference type="ARBA" id="ARBA00022448"/>
    </source>
</evidence>
<evidence type="ECO:0000256" key="6">
    <source>
        <dbReference type="SAM" id="Phobius"/>
    </source>
</evidence>
<feature type="transmembrane region" description="Helical" evidence="6">
    <location>
        <begin position="181"/>
        <end position="201"/>
    </location>
</feature>
<dbReference type="GO" id="GO:0016020">
    <property type="term" value="C:membrane"/>
    <property type="evidence" value="ECO:0007669"/>
    <property type="project" value="UniProtKB-SubCell"/>
</dbReference>
<dbReference type="Pfam" id="PF07690">
    <property type="entry name" value="MFS_1"/>
    <property type="match status" value="1"/>
</dbReference>
<feature type="transmembrane region" description="Helical" evidence="6">
    <location>
        <begin position="285"/>
        <end position="307"/>
    </location>
</feature>
<evidence type="ECO:0000256" key="1">
    <source>
        <dbReference type="ARBA" id="ARBA00004141"/>
    </source>
</evidence>
<feature type="domain" description="Major facilitator superfamily (MFS) profile" evidence="7">
    <location>
        <begin position="53"/>
        <end position="473"/>
    </location>
</feature>
<organism evidence="8 9">
    <name type="scientific">Clonostachys chloroleuca</name>
    <dbReference type="NCBI Taxonomy" id="1926264"/>
    <lineage>
        <taxon>Eukaryota</taxon>
        <taxon>Fungi</taxon>
        <taxon>Dikarya</taxon>
        <taxon>Ascomycota</taxon>
        <taxon>Pezizomycotina</taxon>
        <taxon>Sordariomycetes</taxon>
        <taxon>Hypocreomycetidae</taxon>
        <taxon>Hypocreales</taxon>
        <taxon>Bionectriaceae</taxon>
        <taxon>Clonostachys</taxon>
    </lineage>
</organism>
<evidence type="ECO:0000313" key="8">
    <source>
        <dbReference type="EMBL" id="CAI6037916.1"/>
    </source>
</evidence>
<evidence type="ECO:0000313" key="9">
    <source>
        <dbReference type="Proteomes" id="UP001160390"/>
    </source>
</evidence>
<feature type="transmembrane region" description="Helical" evidence="6">
    <location>
        <begin position="119"/>
        <end position="141"/>
    </location>
</feature>
<keyword evidence="3 6" id="KW-0812">Transmembrane</keyword>
<dbReference type="PANTHER" id="PTHR43791">
    <property type="entry name" value="PERMEASE-RELATED"/>
    <property type="match status" value="1"/>
</dbReference>
<dbReference type="FunFam" id="1.20.1250.20:FF:000013">
    <property type="entry name" value="MFS general substrate transporter"/>
    <property type="match status" value="1"/>
</dbReference>
<dbReference type="FunFam" id="1.20.1250.20:FF:000057">
    <property type="entry name" value="MFS general substrate transporter"/>
    <property type="match status" value="1"/>
</dbReference>
<evidence type="ECO:0000256" key="4">
    <source>
        <dbReference type="ARBA" id="ARBA00022989"/>
    </source>
</evidence>
<evidence type="ECO:0000259" key="7">
    <source>
        <dbReference type="PROSITE" id="PS50850"/>
    </source>
</evidence>
<dbReference type="PROSITE" id="PS50850">
    <property type="entry name" value="MFS"/>
    <property type="match status" value="1"/>
</dbReference>
<protein>
    <recommendedName>
        <fullName evidence="7">Major facilitator superfamily (MFS) profile domain-containing protein</fullName>
    </recommendedName>
</protein>
<dbReference type="InterPro" id="IPR011701">
    <property type="entry name" value="MFS"/>
</dbReference>
<dbReference type="InterPro" id="IPR036259">
    <property type="entry name" value="MFS_trans_sf"/>
</dbReference>
<feature type="transmembrane region" description="Helical" evidence="6">
    <location>
        <begin position="327"/>
        <end position="344"/>
    </location>
</feature>
<comment type="caution">
    <text evidence="8">The sequence shown here is derived from an EMBL/GenBank/DDBJ whole genome shotgun (WGS) entry which is preliminary data.</text>
</comment>
<feature type="transmembrane region" description="Helical" evidence="6">
    <location>
        <begin position="443"/>
        <end position="469"/>
    </location>
</feature>
<dbReference type="SUPFAM" id="SSF103473">
    <property type="entry name" value="MFS general substrate transporter"/>
    <property type="match status" value="1"/>
</dbReference>
<dbReference type="Proteomes" id="UP001160390">
    <property type="component" value="Unassembled WGS sequence"/>
</dbReference>
<feature type="transmembrane region" description="Helical" evidence="6">
    <location>
        <begin position="417"/>
        <end position="437"/>
    </location>
</feature>
<dbReference type="AlphaFoldDB" id="A0AA35PUC8"/>
<dbReference type="Gene3D" id="1.20.1250.20">
    <property type="entry name" value="MFS general substrate transporter like domains"/>
    <property type="match status" value="2"/>
</dbReference>
<keyword evidence="5 6" id="KW-0472">Membrane</keyword>
<keyword evidence="4 6" id="KW-1133">Transmembrane helix</keyword>
<reference evidence="8" key="1">
    <citation type="submission" date="2023-01" db="EMBL/GenBank/DDBJ databases">
        <authorList>
            <person name="Piombo E."/>
        </authorList>
    </citation>
    <scope>NUCLEOTIDE SEQUENCE</scope>
</reference>
<gene>
    <name evidence="8" type="ORF">CCHLO57077_00015987</name>
</gene>
<dbReference type="EMBL" id="CABFNP030000521">
    <property type="protein sequence ID" value="CAI6037916.1"/>
    <property type="molecule type" value="Genomic_DNA"/>
</dbReference>
<evidence type="ECO:0000256" key="5">
    <source>
        <dbReference type="ARBA" id="ARBA00023136"/>
    </source>
</evidence>
<feature type="transmembrane region" description="Helical" evidence="6">
    <location>
        <begin position="213"/>
        <end position="234"/>
    </location>
</feature>
<proteinExistence type="predicted"/>
<feature type="transmembrane region" description="Helical" evidence="6">
    <location>
        <begin position="49"/>
        <end position="66"/>
    </location>
</feature>
<keyword evidence="2" id="KW-0813">Transport</keyword>
<sequence>MDIKAVHTSKRGTKAVDSSNGITMTEYEHYCQLNEDFTGERMSKLVRKIDYRVLPQLVIIYLLAYVDRSNAGNAKLFGTLEDLNINGTQWNTSLSIFFITYALGGVPSNIMLKRIGPRFWLPTLLIACGVTIICAGCQSTYGGWIAFRLILGFVEAGIYPGCTFILTAWYSPKELHTRMTVFYSAASIAGAFSGLLAYGIGHLDHTWGYRGWRWIYVLEGLFAVIVGLMSYFWISPNPDRVKTWLTEDEKEFLALRNKYAAGGETGIREKQEFSMGDVKKAFHSIHTYSVALIEFTVATVVYGISFVLPGIVSSLGYSSVKAQAMTAPPYIFACIVTVVSGVMADRYRQRALAIALPNAMAVVGFVIIISSIRFHNVPGVTYFGIFLMAGGLYPISPGVIAWVALNMAGSTKRAAGIGLMMSIAQLGGVLGSNIFLANEAPTYSTGFGLCIAMLTAFGVVWPGIYYLILRKINRKRAAKPVEEVMDKYTPEQLTEMGDESPLFRYAL</sequence>
<feature type="transmembrane region" description="Helical" evidence="6">
    <location>
        <begin position="380"/>
        <end position="405"/>
    </location>
</feature>
<dbReference type="GO" id="GO:0022857">
    <property type="term" value="F:transmembrane transporter activity"/>
    <property type="evidence" value="ECO:0007669"/>
    <property type="project" value="InterPro"/>
</dbReference>
<keyword evidence="9" id="KW-1185">Reference proteome</keyword>
<feature type="transmembrane region" description="Helical" evidence="6">
    <location>
        <begin position="147"/>
        <end position="169"/>
    </location>
</feature>
<dbReference type="InterPro" id="IPR020846">
    <property type="entry name" value="MFS_dom"/>
</dbReference>
<accession>A0AA35PUC8</accession>
<name>A0AA35PUC8_9HYPO</name>
<feature type="transmembrane region" description="Helical" evidence="6">
    <location>
        <begin position="94"/>
        <end position="112"/>
    </location>
</feature>
<comment type="subcellular location">
    <subcellularLocation>
        <location evidence="1">Membrane</location>
        <topology evidence="1">Multi-pass membrane protein</topology>
    </subcellularLocation>
</comment>